<feature type="transmembrane region" description="Helical" evidence="1">
    <location>
        <begin position="25"/>
        <end position="48"/>
    </location>
</feature>
<feature type="domain" description="YdbS-like PH" evidence="2">
    <location>
        <begin position="423"/>
        <end position="497"/>
    </location>
</feature>
<evidence type="ECO:0000256" key="1">
    <source>
        <dbReference type="SAM" id="Phobius"/>
    </source>
</evidence>
<keyword evidence="1" id="KW-1133">Transmembrane helix</keyword>
<gene>
    <name evidence="3" type="ORF">GGR91_001679</name>
</gene>
<feature type="transmembrane region" description="Helical" evidence="1">
    <location>
        <begin position="188"/>
        <end position="208"/>
    </location>
</feature>
<dbReference type="Proteomes" id="UP000581447">
    <property type="component" value="Unassembled WGS sequence"/>
</dbReference>
<feature type="domain" description="YdbS-like PH" evidence="2">
    <location>
        <begin position="75"/>
        <end position="154"/>
    </location>
</feature>
<dbReference type="PIRSF" id="PIRSF026631">
    <property type="entry name" value="UCP026631"/>
    <property type="match status" value="1"/>
</dbReference>
<dbReference type="AlphaFoldDB" id="A0A840B0I4"/>
<dbReference type="InterPro" id="IPR014529">
    <property type="entry name" value="UCP026631"/>
</dbReference>
<feature type="transmembrane region" description="Helical" evidence="1">
    <location>
        <begin position="244"/>
        <end position="268"/>
    </location>
</feature>
<accession>A0A840B0I4</accession>
<feature type="transmembrane region" description="Helical" evidence="1">
    <location>
        <begin position="375"/>
        <end position="396"/>
    </location>
</feature>
<protein>
    <submittedName>
        <fullName evidence="3">Putative membrane protein</fullName>
    </submittedName>
</protein>
<organism evidence="3 4">
    <name type="scientific">Sphingorhabdus rigui</name>
    <dbReference type="NCBI Taxonomy" id="1282858"/>
    <lineage>
        <taxon>Bacteria</taxon>
        <taxon>Pseudomonadati</taxon>
        <taxon>Pseudomonadota</taxon>
        <taxon>Alphaproteobacteria</taxon>
        <taxon>Sphingomonadales</taxon>
        <taxon>Sphingomonadaceae</taxon>
        <taxon>Sphingorhabdus</taxon>
    </lineage>
</organism>
<keyword evidence="1" id="KW-0812">Transmembrane</keyword>
<feature type="transmembrane region" description="Helical" evidence="1">
    <location>
        <begin position="402"/>
        <end position="421"/>
    </location>
</feature>
<feature type="transmembrane region" description="Helical" evidence="1">
    <location>
        <begin position="54"/>
        <end position="74"/>
    </location>
</feature>
<dbReference type="Pfam" id="PF03703">
    <property type="entry name" value="bPH_2"/>
    <property type="match status" value="2"/>
</dbReference>
<evidence type="ECO:0000313" key="3">
    <source>
        <dbReference type="EMBL" id="MBB3943421.1"/>
    </source>
</evidence>
<keyword evidence="1" id="KW-0472">Membrane</keyword>
<dbReference type="InterPro" id="IPR005182">
    <property type="entry name" value="YdbS-like_PH"/>
</dbReference>
<reference evidence="3 4" key="1">
    <citation type="submission" date="2020-08" db="EMBL/GenBank/DDBJ databases">
        <title>Genomic Encyclopedia of Type Strains, Phase IV (KMG-IV): sequencing the most valuable type-strain genomes for metagenomic binning, comparative biology and taxonomic classification.</title>
        <authorList>
            <person name="Goeker M."/>
        </authorList>
    </citation>
    <scope>NUCLEOTIDE SEQUENCE [LARGE SCALE GENOMIC DNA]</scope>
    <source>
        <strain evidence="3 4">DSM 29050</strain>
    </source>
</reference>
<keyword evidence="4" id="KW-1185">Reference proteome</keyword>
<comment type="caution">
    <text evidence="3">The sequence shown here is derived from an EMBL/GenBank/DDBJ whole genome shotgun (WGS) entry which is preliminary data.</text>
</comment>
<dbReference type="PANTHER" id="PTHR34473:SF2">
    <property type="entry name" value="UPF0699 TRANSMEMBRANE PROTEIN YDBT"/>
    <property type="match status" value="1"/>
</dbReference>
<proteinExistence type="predicted"/>
<evidence type="ECO:0000313" key="4">
    <source>
        <dbReference type="Proteomes" id="UP000581447"/>
    </source>
</evidence>
<sequence length="513" mass="56995">MNETVDAAEDLTPAVDGERLHISGLLVGFVSGLPQLVFPMVAAIFGVRKADNPVLIPIVIALVLLFSLFFRWLAWLRFQYFVGEHDIRVEKGILNRTARSIPYARIQDVSIEQKPLARMMGLGEVKFETGGGDGDDAKLSFVTLEEANRLRALIRSRKAGVAVAAPADAPERVEEDTRPIFAMDGKRVFVFGLYSFSLVIFAVLGGLAQQFDFLLPFDFWDVKHWIGLAEERGVSVSQINGVGLFAQLILAFGAITSLIFIGFATGVVRTILREHGFRLDQTAKGFRRRRGLFTLTDVIMPTHRVQAAIVQTGPFRKRRGWHSLKFVSLAQDSKQEANYVAAPFATLDEVWRIAQAAAIVAPDGDERLQKGVATYWLTQLVFIVPVLLTAMAALVIFADAPIGRTTLLLLLLLLPGAFFWLDWRQYRFGLDDHQLYVRRGWWRQQMTIAPQLRVQSVEIAQGPLSRRQGLASLRFGIAGGTMEMIALPLATAVAIRDAVMEKVAAVDYSAIRS</sequence>
<dbReference type="EMBL" id="JACIEA010000002">
    <property type="protein sequence ID" value="MBB3943421.1"/>
    <property type="molecule type" value="Genomic_DNA"/>
</dbReference>
<dbReference type="RefSeq" id="WP_183941739.1">
    <property type="nucleotide sequence ID" value="NZ_BAABBG010000005.1"/>
</dbReference>
<name>A0A840B0I4_9SPHN</name>
<dbReference type="PANTHER" id="PTHR34473">
    <property type="entry name" value="UPF0699 TRANSMEMBRANE PROTEIN YDBS"/>
    <property type="match status" value="1"/>
</dbReference>
<evidence type="ECO:0000259" key="2">
    <source>
        <dbReference type="Pfam" id="PF03703"/>
    </source>
</evidence>